<reference evidence="2" key="1">
    <citation type="submission" date="2020-12" db="EMBL/GenBank/DDBJ databases">
        <title>Bacterial taxonomy.</title>
        <authorList>
            <person name="Pan X."/>
        </authorList>
    </citation>
    <scope>NUCLEOTIDE SEQUENCE</scope>
    <source>
        <strain evidence="2">KCTC 52957</strain>
    </source>
</reference>
<feature type="region of interest" description="Disordered" evidence="1">
    <location>
        <begin position="31"/>
        <end position="59"/>
    </location>
</feature>
<dbReference type="Pfam" id="PF13665">
    <property type="entry name" value="Tox-PAAR-like"/>
    <property type="match status" value="1"/>
</dbReference>
<protein>
    <submittedName>
        <fullName evidence="2">DUF4150 domain-containing protein</fullName>
    </submittedName>
</protein>
<comment type="caution">
    <text evidence="2">The sequence shown here is derived from an EMBL/GenBank/DDBJ whole genome shotgun (WGS) entry which is preliminary data.</text>
</comment>
<sequence>MGKPITTASSGTCVAFPNVCKTPVPTPAGPQDVPIPYPSIGQLSSAEKQSGDPTVFAGGDPVVTTDFEIADTTGDAAGTSGGVKSGGQGGPVTFPSGSGSVNAQTYPVVRMFDQTEQNDGNCTGTCLGGIPTIRVGG</sequence>
<feature type="compositionally biased region" description="Gly residues" evidence="1">
    <location>
        <begin position="79"/>
        <end position="90"/>
    </location>
</feature>
<feature type="compositionally biased region" description="Polar residues" evidence="1">
    <location>
        <begin position="41"/>
        <end position="52"/>
    </location>
</feature>
<accession>A0A934ILW8</accession>
<dbReference type="EMBL" id="JAEKPD010000025">
    <property type="protein sequence ID" value="MBJ3764444.1"/>
    <property type="molecule type" value="Genomic_DNA"/>
</dbReference>
<organism evidence="2 3">
    <name type="scientific">Palleronia pontilimi</name>
    <dbReference type="NCBI Taxonomy" id="1964209"/>
    <lineage>
        <taxon>Bacteria</taxon>
        <taxon>Pseudomonadati</taxon>
        <taxon>Pseudomonadota</taxon>
        <taxon>Alphaproteobacteria</taxon>
        <taxon>Rhodobacterales</taxon>
        <taxon>Roseobacteraceae</taxon>
        <taxon>Palleronia</taxon>
    </lineage>
</organism>
<gene>
    <name evidence="2" type="ORF">ILP92_17040</name>
</gene>
<feature type="region of interest" description="Disordered" evidence="1">
    <location>
        <begin position="72"/>
        <end position="99"/>
    </location>
</feature>
<keyword evidence="3" id="KW-1185">Reference proteome</keyword>
<proteinExistence type="predicted"/>
<evidence type="ECO:0000313" key="3">
    <source>
        <dbReference type="Proteomes" id="UP000642488"/>
    </source>
</evidence>
<dbReference type="AlphaFoldDB" id="A0A934ILW8"/>
<name>A0A934ILW8_9RHOB</name>
<dbReference type="RefSeq" id="WP_198917619.1">
    <property type="nucleotide sequence ID" value="NZ_JAEKPD010000025.1"/>
</dbReference>
<evidence type="ECO:0000313" key="2">
    <source>
        <dbReference type="EMBL" id="MBJ3764444.1"/>
    </source>
</evidence>
<dbReference type="Proteomes" id="UP000642488">
    <property type="component" value="Unassembled WGS sequence"/>
</dbReference>
<evidence type="ECO:0000256" key="1">
    <source>
        <dbReference type="SAM" id="MobiDB-lite"/>
    </source>
</evidence>